<evidence type="ECO:0000313" key="1">
    <source>
        <dbReference type="EMBL" id="KAK0468039.1"/>
    </source>
</evidence>
<organism evidence="1 2">
    <name type="scientific">Armillaria tabescens</name>
    <name type="common">Ringless honey mushroom</name>
    <name type="synonym">Agaricus tabescens</name>
    <dbReference type="NCBI Taxonomy" id="1929756"/>
    <lineage>
        <taxon>Eukaryota</taxon>
        <taxon>Fungi</taxon>
        <taxon>Dikarya</taxon>
        <taxon>Basidiomycota</taxon>
        <taxon>Agaricomycotina</taxon>
        <taxon>Agaricomycetes</taxon>
        <taxon>Agaricomycetidae</taxon>
        <taxon>Agaricales</taxon>
        <taxon>Marasmiineae</taxon>
        <taxon>Physalacriaceae</taxon>
        <taxon>Desarmillaria</taxon>
    </lineage>
</organism>
<proteinExistence type="predicted"/>
<name>A0AA39NLV7_ARMTA</name>
<dbReference type="RefSeq" id="XP_060338314.1">
    <property type="nucleotide sequence ID" value="XM_060482142.1"/>
</dbReference>
<keyword evidence="2" id="KW-1185">Reference proteome</keyword>
<dbReference type="Proteomes" id="UP001175211">
    <property type="component" value="Unassembled WGS sequence"/>
</dbReference>
<protein>
    <submittedName>
        <fullName evidence="1">Uncharacterized protein</fullName>
    </submittedName>
</protein>
<dbReference type="GeneID" id="85365690"/>
<reference evidence="1" key="1">
    <citation type="submission" date="2023-06" db="EMBL/GenBank/DDBJ databases">
        <authorList>
            <consortium name="Lawrence Berkeley National Laboratory"/>
            <person name="Ahrendt S."/>
            <person name="Sahu N."/>
            <person name="Indic B."/>
            <person name="Wong-Bajracharya J."/>
            <person name="Merenyi Z."/>
            <person name="Ke H.-M."/>
            <person name="Monk M."/>
            <person name="Kocsube S."/>
            <person name="Drula E."/>
            <person name="Lipzen A."/>
            <person name="Balint B."/>
            <person name="Henrissat B."/>
            <person name="Andreopoulos B."/>
            <person name="Martin F.M."/>
            <person name="Harder C.B."/>
            <person name="Rigling D."/>
            <person name="Ford K.L."/>
            <person name="Foster G.D."/>
            <person name="Pangilinan J."/>
            <person name="Papanicolaou A."/>
            <person name="Barry K."/>
            <person name="LaButti K."/>
            <person name="Viragh M."/>
            <person name="Koriabine M."/>
            <person name="Yan M."/>
            <person name="Riley R."/>
            <person name="Champramary S."/>
            <person name="Plett K.L."/>
            <person name="Tsai I.J."/>
            <person name="Slot J."/>
            <person name="Sipos G."/>
            <person name="Plett J."/>
            <person name="Nagy L.G."/>
            <person name="Grigoriev I.V."/>
        </authorList>
    </citation>
    <scope>NUCLEOTIDE SEQUENCE</scope>
    <source>
        <strain evidence="1">CCBAS 213</strain>
    </source>
</reference>
<dbReference type="AlphaFoldDB" id="A0AA39NLV7"/>
<gene>
    <name evidence="1" type="ORF">EV420DRAFT_442244</name>
</gene>
<dbReference type="EMBL" id="JAUEPS010000002">
    <property type="protein sequence ID" value="KAK0468039.1"/>
    <property type="molecule type" value="Genomic_DNA"/>
</dbReference>
<comment type="caution">
    <text evidence="1">The sequence shown here is derived from an EMBL/GenBank/DDBJ whole genome shotgun (WGS) entry which is preliminary data.</text>
</comment>
<evidence type="ECO:0000313" key="2">
    <source>
        <dbReference type="Proteomes" id="UP001175211"/>
    </source>
</evidence>
<accession>A0AA39NLV7</accession>
<sequence>MINPSTIVLWYCSGRPVLATVVMRLFTGLLLYTRRHPTPTLRKRKCQKKFSRSYGLHKCGERVHRYTQTWCSGSLRLKLLSSNMLANQNFQFEPYLEYWCNFTRFSSSPFVL</sequence>